<evidence type="ECO:0000313" key="4">
    <source>
        <dbReference type="Proteomes" id="UP000199103"/>
    </source>
</evidence>
<feature type="transmembrane region" description="Helical" evidence="2">
    <location>
        <begin position="34"/>
        <end position="53"/>
    </location>
</feature>
<evidence type="ECO:0000256" key="1">
    <source>
        <dbReference type="SAM" id="MobiDB-lite"/>
    </source>
</evidence>
<reference evidence="3 4" key="1">
    <citation type="submission" date="2016-10" db="EMBL/GenBank/DDBJ databases">
        <authorList>
            <person name="de Groot N.N."/>
        </authorList>
    </citation>
    <scope>NUCLEOTIDE SEQUENCE [LARGE SCALE GENOMIC DNA]</scope>
    <source>
        <strain evidence="3 4">DSM 21800</strain>
    </source>
</reference>
<dbReference type="STRING" id="630515.SAMN04489812_5609"/>
<gene>
    <name evidence="3" type="ORF">SAMN04489812_5609</name>
</gene>
<dbReference type="EMBL" id="LT629772">
    <property type="protein sequence ID" value="SDT39953.1"/>
    <property type="molecule type" value="Genomic_DNA"/>
</dbReference>
<feature type="transmembrane region" description="Helical" evidence="2">
    <location>
        <begin position="65"/>
        <end position="87"/>
    </location>
</feature>
<dbReference type="Proteomes" id="UP000199103">
    <property type="component" value="Chromosome I"/>
</dbReference>
<evidence type="ECO:0000313" key="3">
    <source>
        <dbReference type="EMBL" id="SDT39953.1"/>
    </source>
</evidence>
<feature type="region of interest" description="Disordered" evidence="1">
    <location>
        <begin position="122"/>
        <end position="141"/>
    </location>
</feature>
<dbReference type="RefSeq" id="WP_091530019.1">
    <property type="nucleotide sequence ID" value="NZ_LT629772.1"/>
</dbReference>
<feature type="transmembrane region" description="Helical" evidence="2">
    <location>
        <begin position="93"/>
        <end position="114"/>
    </location>
</feature>
<organism evidence="3 4">
    <name type="scientific">Microlunatus soli</name>
    <dbReference type="NCBI Taxonomy" id="630515"/>
    <lineage>
        <taxon>Bacteria</taxon>
        <taxon>Bacillati</taxon>
        <taxon>Actinomycetota</taxon>
        <taxon>Actinomycetes</taxon>
        <taxon>Propionibacteriales</taxon>
        <taxon>Propionibacteriaceae</taxon>
        <taxon>Microlunatus</taxon>
    </lineage>
</organism>
<keyword evidence="4" id="KW-1185">Reference proteome</keyword>
<keyword evidence="2" id="KW-0472">Membrane</keyword>
<sequence length="141" mass="15053">MRGRLLFFTIMLVFIVTALGVGVVSSLIEDDGDLSTVTLGSGLVVCAFGLLLSELGRHRGGHIPSVWVVVIIVASAAALVVACLQVILDYRDVRKVVISIVAAAVVITNSIYVVSGNRRGRLGMDRQPRSDSQPPSDRHSK</sequence>
<protein>
    <submittedName>
        <fullName evidence="3">Uncharacterized protein</fullName>
    </submittedName>
</protein>
<feature type="transmembrane region" description="Helical" evidence="2">
    <location>
        <begin position="5"/>
        <end position="28"/>
    </location>
</feature>
<keyword evidence="2" id="KW-1133">Transmembrane helix</keyword>
<accession>A0A1H2A239</accession>
<evidence type="ECO:0000256" key="2">
    <source>
        <dbReference type="SAM" id="Phobius"/>
    </source>
</evidence>
<dbReference type="AlphaFoldDB" id="A0A1H2A239"/>
<keyword evidence="2" id="KW-0812">Transmembrane</keyword>
<name>A0A1H2A239_9ACTN</name>
<proteinExistence type="predicted"/>